<name>A0ABV8JG40_9BACL</name>
<organism evidence="2 3">
    <name type="scientific">Salinithrix halophila</name>
    <dbReference type="NCBI Taxonomy" id="1485204"/>
    <lineage>
        <taxon>Bacteria</taxon>
        <taxon>Bacillati</taxon>
        <taxon>Bacillota</taxon>
        <taxon>Bacilli</taxon>
        <taxon>Bacillales</taxon>
        <taxon>Thermoactinomycetaceae</taxon>
        <taxon>Salinithrix</taxon>
    </lineage>
</organism>
<dbReference type="RefSeq" id="WP_380704112.1">
    <property type="nucleotide sequence ID" value="NZ_JBHSAP010000009.1"/>
</dbReference>
<dbReference type="Pfam" id="PF07687">
    <property type="entry name" value="M20_dimer"/>
    <property type="match status" value="1"/>
</dbReference>
<dbReference type="NCBIfam" id="TIGR01891">
    <property type="entry name" value="amidohydrolases"/>
    <property type="match status" value="1"/>
</dbReference>
<keyword evidence="3" id="KW-1185">Reference proteome</keyword>
<dbReference type="SUPFAM" id="SSF55031">
    <property type="entry name" value="Bacterial exopeptidase dimerisation domain"/>
    <property type="match status" value="1"/>
</dbReference>
<dbReference type="PANTHER" id="PTHR11014:SF63">
    <property type="entry name" value="METALLOPEPTIDASE, PUTATIVE (AFU_ORTHOLOGUE AFUA_6G09600)-RELATED"/>
    <property type="match status" value="1"/>
</dbReference>
<accession>A0ABV8JG40</accession>
<feature type="domain" description="Peptidase M20 dimerisation" evidence="1">
    <location>
        <begin position="201"/>
        <end position="285"/>
    </location>
</feature>
<dbReference type="Proteomes" id="UP001595843">
    <property type="component" value="Unassembled WGS sequence"/>
</dbReference>
<dbReference type="InterPro" id="IPR002933">
    <property type="entry name" value="Peptidase_M20"/>
</dbReference>
<dbReference type="PIRSF" id="PIRSF005962">
    <property type="entry name" value="Pept_M20D_amidohydro"/>
    <property type="match status" value="1"/>
</dbReference>
<gene>
    <name evidence="2" type="ORF">ACFOUO_08360</name>
</gene>
<dbReference type="InterPro" id="IPR036264">
    <property type="entry name" value="Bact_exopeptidase_dim_dom"/>
</dbReference>
<dbReference type="InterPro" id="IPR011650">
    <property type="entry name" value="Peptidase_M20_dimer"/>
</dbReference>
<dbReference type="Gene3D" id="3.40.630.10">
    <property type="entry name" value="Zn peptidases"/>
    <property type="match status" value="1"/>
</dbReference>
<comment type="caution">
    <text evidence="2">The sequence shown here is derived from an EMBL/GenBank/DDBJ whole genome shotgun (WGS) entry which is preliminary data.</text>
</comment>
<protein>
    <submittedName>
        <fullName evidence="2">M20 family metallopeptidase</fullName>
    </submittedName>
</protein>
<dbReference type="SUPFAM" id="SSF53187">
    <property type="entry name" value="Zn-dependent exopeptidases"/>
    <property type="match status" value="1"/>
</dbReference>
<proteinExistence type="predicted"/>
<dbReference type="Gene3D" id="3.30.70.360">
    <property type="match status" value="1"/>
</dbReference>
<reference evidence="3" key="1">
    <citation type="journal article" date="2019" name="Int. J. Syst. Evol. Microbiol.">
        <title>The Global Catalogue of Microorganisms (GCM) 10K type strain sequencing project: providing services to taxonomists for standard genome sequencing and annotation.</title>
        <authorList>
            <consortium name="The Broad Institute Genomics Platform"/>
            <consortium name="The Broad Institute Genome Sequencing Center for Infectious Disease"/>
            <person name="Wu L."/>
            <person name="Ma J."/>
        </authorList>
    </citation>
    <scope>NUCLEOTIDE SEQUENCE [LARGE SCALE GENOMIC DNA]</scope>
    <source>
        <strain evidence="3">IBRC-M 10813</strain>
    </source>
</reference>
<dbReference type="EMBL" id="JBHSAP010000009">
    <property type="protein sequence ID" value="MFC4076822.1"/>
    <property type="molecule type" value="Genomic_DNA"/>
</dbReference>
<evidence type="ECO:0000313" key="3">
    <source>
        <dbReference type="Proteomes" id="UP001595843"/>
    </source>
</evidence>
<evidence type="ECO:0000259" key="1">
    <source>
        <dbReference type="Pfam" id="PF07687"/>
    </source>
</evidence>
<dbReference type="Pfam" id="PF01546">
    <property type="entry name" value="Peptidase_M20"/>
    <property type="match status" value="1"/>
</dbReference>
<dbReference type="InterPro" id="IPR017439">
    <property type="entry name" value="Amidohydrolase"/>
</dbReference>
<dbReference type="PANTHER" id="PTHR11014">
    <property type="entry name" value="PEPTIDASE M20 FAMILY MEMBER"/>
    <property type="match status" value="1"/>
</dbReference>
<evidence type="ECO:0000313" key="2">
    <source>
        <dbReference type="EMBL" id="MFC4076822.1"/>
    </source>
</evidence>
<sequence>MTMDNSRIAERAQALTPELIAWRRRIHRYPELSFQEVETAKLVASELDRTLGISVRVEVGGTGVIGTLSAGSGAHIALRADMDALPILEGNLCDYRSQNPGVMHACGHDAHTAILLGATRLLAMEAEAGNLSGTVTFLFQPAEEKQGADGLTGALRMIEDGALDGVEAVLALHMNPELPYGAVLLNDGYTMASIDTFQGHLYGTGGHGAYPHLGVDPTWILLPVLQSIYGIVPRRVSPLEPAVISIGQIHAGTASNIIPSEVFIQGTIRSYAPEVREQLISELERSFSLATTLGGSYRLQVERGEPVLNNDAGMNDSIRGVVQDLFPRFEIHSGPFGMGAEDFSHMTERVPGAMFFLGCSLDDGIKRNLHTPFFDLDERCLAAGAAILAETAKRFLNVSAAEGKAK</sequence>